<keyword evidence="3" id="KW-0010">Activator</keyword>
<dbReference type="GO" id="GO:0045944">
    <property type="term" value="P:positive regulation of transcription by RNA polymerase II"/>
    <property type="evidence" value="ECO:0007669"/>
    <property type="project" value="TreeGrafter"/>
</dbReference>
<dbReference type="AlphaFoldDB" id="A0A1Y1X3R9"/>
<dbReference type="SUPFAM" id="SSF47459">
    <property type="entry name" value="HLH, helix-loop-helix DNA-binding domain"/>
    <property type="match status" value="1"/>
</dbReference>
<organism evidence="9 10">
    <name type="scientific">Basidiobolus meristosporus CBS 931.73</name>
    <dbReference type="NCBI Taxonomy" id="1314790"/>
    <lineage>
        <taxon>Eukaryota</taxon>
        <taxon>Fungi</taxon>
        <taxon>Fungi incertae sedis</taxon>
        <taxon>Zoopagomycota</taxon>
        <taxon>Entomophthoromycotina</taxon>
        <taxon>Basidiobolomycetes</taxon>
        <taxon>Basidiobolales</taxon>
        <taxon>Basidiobolaceae</taxon>
        <taxon>Basidiobolus</taxon>
    </lineage>
</organism>
<dbReference type="GO" id="GO:0003700">
    <property type="term" value="F:DNA-binding transcription factor activity"/>
    <property type="evidence" value="ECO:0007669"/>
    <property type="project" value="TreeGrafter"/>
</dbReference>
<keyword evidence="2" id="KW-0238">DNA-binding</keyword>
<keyword evidence="6" id="KW-0175">Coiled coil</keyword>
<dbReference type="EMBL" id="MCFE01000762">
    <property type="protein sequence ID" value="ORX79954.1"/>
    <property type="molecule type" value="Genomic_DNA"/>
</dbReference>
<dbReference type="Proteomes" id="UP000193498">
    <property type="component" value="Unassembled WGS sequence"/>
</dbReference>
<comment type="caution">
    <text evidence="9">The sequence shown here is derived from an EMBL/GenBank/DDBJ whole genome shotgun (WGS) entry which is preliminary data.</text>
</comment>
<dbReference type="Gene3D" id="4.10.280.10">
    <property type="entry name" value="Helix-loop-helix DNA-binding domain"/>
    <property type="match status" value="1"/>
</dbReference>
<evidence type="ECO:0000313" key="10">
    <source>
        <dbReference type="Proteomes" id="UP000193498"/>
    </source>
</evidence>
<feature type="compositionally biased region" description="Low complexity" evidence="7">
    <location>
        <begin position="160"/>
        <end position="170"/>
    </location>
</feature>
<feature type="domain" description="BHLH" evidence="8">
    <location>
        <begin position="43"/>
        <end position="95"/>
    </location>
</feature>
<evidence type="ECO:0000259" key="8">
    <source>
        <dbReference type="PROSITE" id="PS50888"/>
    </source>
</evidence>
<evidence type="ECO:0000256" key="4">
    <source>
        <dbReference type="ARBA" id="ARBA00023163"/>
    </source>
</evidence>
<evidence type="ECO:0000256" key="6">
    <source>
        <dbReference type="SAM" id="Coils"/>
    </source>
</evidence>
<dbReference type="GO" id="GO:0003677">
    <property type="term" value="F:DNA binding"/>
    <property type="evidence" value="ECO:0007669"/>
    <property type="project" value="UniProtKB-KW"/>
</dbReference>
<dbReference type="GO" id="GO:0046983">
    <property type="term" value="F:protein dimerization activity"/>
    <property type="evidence" value="ECO:0007669"/>
    <property type="project" value="InterPro"/>
</dbReference>
<reference evidence="9 10" key="1">
    <citation type="submission" date="2016-07" db="EMBL/GenBank/DDBJ databases">
        <title>Pervasive Adenine N6-methylation of Active Genes in Fungi.</title>
        <authorList>
            <consortium name="DOE Joint Genome Institute"/>
            <person name="Mondo S.J."/>
            <person name="Dannebaum R.O."/>
            <person name="Kuo R.C."/>
            <person name="Labutti K."/>
            <person name="Haridas S."/>
            <person name="Kuo A."/>
            <person name="Salamov A."/>
            <person name="Ahrendt S.R."/>
            <person name="Lipzen A."/>
            <person name="Sullivan W."/>
            <person name="Andreopoulos W.B."/>
            <person name="Clum A."/>
            <person name="Lindquist E."/>
            <person name="Daum C."/>
            <person name="Ramamoorthy G.K."/>
            <person name="Gryganskyi A."/>
            <person name="Culley D."/>
            <person name="Magnuson J.K."/>
            <person name="James T.Y."/>
            <person name="O'Malley M.A."/>
            <person name="Stajich J.E."/>
            <person name="Spatafora J.W."/>
            <person name="Visel A."/>
            <person name="Grigoriev I.V."/>
        </authorList>
    </citation>
    <scope>NUCLEOTIDE SEQUENCE [LARGE SCALE GENOMIC DNA]</scope>
    <source>
        <strain evidence="9 10">CBS 931.73</strain>
    </source>
</reference>
<evidence type="ECO:0000256" key="7">
    <source>
        <dbReference type="SAM" id="MobiDB-lite"/>
    </source>
</evidence>
<dbReference type="PANTHER" id="PTHR10328">
    <property type="entry name" value="PROTEIN MAX MYC-ASSOCIATED FACTOR X"/>
    <property type="match status" value="1"/>
</dbReference>
<dbReference type="STRING" id="1314790.A0A1Y1X3R9"/>
<evidence type="ECO:0000256" key="1">
    <source>
        <dbReference type="ARBA" id="ARBA00023015"/>
    </source>
</evidence>
<gene>
    <name evidence="9" type="ORF">K493DRAFT_362432</name>
</gene>
<dbReference type="PROSITE" id="PS50888">
    <property type="entry name" value="BHLH"/>
    <property type="match status" value="1"/>
</dbReference>
<evidence type="ECO:0000313" key="9">
    <source>
        <dbReference type="EMBL" id="ORX79954.1"/>
    </source>
</evidence>
<feature type="compositionally biased region" description="Polar residues" evidence="7">
    <location>
        <begin position="1"/>
        <end position="41"/>
    </location>
</feature>
<feature type="coiled-coil region" evidence="6">
    <location>
        <begin position="92"/>
        <end position="126"/>
    </location>
</feature>
<keyword evidence="10" id="KW-1185">Reference proteome</keyword>
<dbReference type="Pfam" id="PF00010">
    <property type="entry name" value="HLH"/>
    <property type="match status" value="1"/>
</dbReference>
<name>A0A1Y1X3R9_9FUNG</name>
<protein>
    <recommendedName>
        <fullName evidence="8">BHLH domain-containing protein</fullName>
    </recommendedName>
</protein>
<keyword evidence="4" id="KW-0804">Transcription</keyword>
<keyword evidence="1" id="KW-0805">Transcription regulation</keyword>
<dbReference type="InterPro" id="IPR011598">
    <property type="entry name" value="bHLH_dom"/>
</dbReference>
<dbReference type="InParanoid" id="A0A1Y1X3R9"/>
<proteinExistence type="predicted"/>
<sequence>MTNDTSMQQFHTSTQPPRKPSGQPSGANFTFHISPSESVDSAQKRANHNALERARRESLNNKFQELANAIPSLALVRRPSKSVIVQKSLDFVERTKTNADIYMAEVEKLRSENQELRQEVNMLRERLCLPLLPPLPQPAPLPPIIDASQDVDPHNESTSRKSSMSSPPSREAGACYDSFKSDLDETISTDEENESEGAGGSLKDQVNRNIGFPIELPQSTNHDQCSIDAYDNFNFRDPSFVPSTEFAQTLFLQDQSGAPSYANTNLTMNLSSGTLSTIGEMHNLSQFKELAIPTEVDFPGLEADIALMPSMPHYGDDQN</sequence>
<evidence type="ECO:0000256" key="2">
    <source>
        <dbReference type="ARBA" id="ARBA00023125"/>
    </source>
</evidence>
<dbReference type="GO" id="GO:0090575">
    <property type="term" value="C:RNA polymerase II transcription regulator complex"/>
    <property type="evidence" value="ECO:0007669"/>
    <property type="project" value="TreeGrafter"/>
</dbReference>
<feature type="region of interest" description="Disordered" evidence="7">
    <location>
        <begin position="1"/>
        <end position="48"/>
    </location>
</feature>
<dbReference type="OrthoDB" id="8964853at2759"/>
<evidence type="ECO:0000256" key="5">
    <source>
        <dbReference type="ARBA" id="ARBA00023242"/>
    </source>
</evidence>
<accession>A0A1Y1X3R9</accession>
<evidence type="ECO:0000256" key="3">
    <source>
        <dbReference type="ARBA" id="ARBA00023159"/>
    </source>
</evidence>
<dbReference type="InterPro" id="IPR036638">
    <property type="entry name" value="HLH_DNA-bd_sf"/>
</dbReference>
<dbReference type="PANTHER" id="PTHR10328:SF3">
    <property type="entry name" value="PROTEIN MAX"/>
    <property type="match status" value="1"/>
</dbReference>
<dbReference type="SMART" id="SM00353">
    <property type="entry name" value="HLH"/>
    <property type="match status" value="1"/>
</dbReference>
<keyword evidence="5" id="KW-0539">Nucleus</keyword>
<feature type="region of interest" description="Disordered" evidence="7">
    <location>
        <begin position="139"/>
        <end position="175"/>
    </location>
</feature>